<comment type="caution">
    <text evidence="2">The sequence shown here is derived from an EMBL/GenBank/DDBJ whole genome shotgun (WGS) entry which is preliminary data.</text>
</comment>
<dbReference type="Pfam" id="PF00531">
    <property type="entry name" value="Death"/>
    <property type="match status" value="1"/>
</dbReference>
<proteinExistence type="predicted"/>
<evidence type="ECO:0000313" key="3">
    <source>
        <dbReference type="Proteomes" id="UP001176940"/>
    </source>
</evidence>
<gene>
    <name evidence="2" type="ORF">RIMI_LOCUS3043674</name>
</gene>
<reference evidence="2" key="1">
    <citation type="submission" date="2023-07" db="EMBL/GenBank/DDBJ databases">
        <authorList>
            <person name="Stuckert A."/>
        </authorList>
    </citation>
    <scope>NUCLEOTIDE SEQUENCE</scope>
</reference>
<dbReference type="EMBL" id="CAUEEQ010004447">
    <property type="protein sequence ID" value="CAJ0927450.1"/>
    <property type="molecule type" value="Genomic_DNA"/>
</dbReference>
<evidence type="ECO:0000313" key="2">
    <source>
        <dbReference type="EMBL" id="CAJ0927450.1"/>
    </source>
</evidence>
<dbReference type="Proteomes" id="UP001176940">
    <property type="component" value="Unassembled WGS sequence"/>
</dbReference>
<dbReference type="SUPFAM" id="SSF47986">
    <property type="entry name" value="DEATH domain"/>
    <property type="match status" value="1"/>
</dbReference>
<dbReference type="InterPro" id="IPR011029">
    <property type="entry name" value="DEATH-like_dom_sf"/>
</dbReference>
<name>A0ABN9L0E5_9NEOB</name>
<dbReference type="CDD" id="cd01670">
    <property type="entry name" value="Death"/>
    <property type="match status" value="1"/>
</dbReference>
<sequence length="259" mass="29321">MDYHKPVRCGPVEDDEMEDHREVRNIAEEHDDPTENIPSIGPLLSCEPFSTKSLQISIDRNSTASLQISCSVPPTATADCRWSPDVISTFHKLPALNEDIVATLNSLLSLSMPRQPLNVKDFLMDFQDHPDNYKQLRTLAQKLKSLGREDVVKAMHNEGAVLRWLGPLLPEEHLVRDIVPSLWVPLTVKLSLSHPKGYDWKWLANQLSIPSHFIDLWEQQGGLPAENVLKTWQVTVSEATVGRLFDLLIEHREDLAAML</sequence>
<organism evidence="2 3">
    <name type="scientific">Ranitomeya imitator</name>
    <name type="common">mimic poison frog</name>
    <dbReference type="NCBI Taxonomy" id="111125"/>
    <lineage>
        <taxon>Eukaryota</taxon>
        <taxon>Metazoa</taxon>
        <taxon>Chordata</taxon>
        <taxon>Craniata</taxon>
        <taxon>Vertebrata</taxon>
        <taxon>Euteleostomi</taxon>
        <taxon>Amphibia</taxon>
        <taxon>Batrachia</taxon>
        <taxon>Anura</taxon>
        <taxon>Neobatrachia</taxon>
        <taxon>Hyloidea</taxon>
        <taxon>Dendrobatidae</taxon>
        <taxon>Dendrobatinae</taxon>
        <taxon>Ranitomeya</taxon>
    </lineage>
</organism>
<keyword evidence="3" id="KW-1185">Reference proteome</keyword>
<dbReference type="PROSITE" id="PS50017">
    <property type="entry name" value="DEATH_DOMAIN"/>
    <property type="match status" value="1"/>
</dbReference>
<evidence type="ECO:0000259" key="1">
    <source>
        <dbReference type="PROSITE" id="PS50017"/>
    </source>
</evidence>
<dbReference type="InterPro" id="IPR000488">
    <property type="entry name" value="Death_dom"/>
</dbReference>
<dbReference type="Gene3D" id="1.10.533.10">
    <property type="entry name" value="Death Domain, Fas"/>
    <property type="match status" value="1"/>
</dbReference>
<protein>
    <recommendedName>
        <fullName evidence="1">Death domain-containing protein</fullName>
    </recommendedName>
</protein>
<accession>A0ABN9L0E5</accession>
<feature type="domain" description="Death" evidence="1">
    <location>
        <begin position="185"/>
        <end position="248"/>
    </location>
</feature>